<feature type="binding site" evidence="6">
    <location>
        <position position="443"/>
    </location>
    <ligand>
        <name>(6S)-5-formyl-5,6,7,8-tetrahydrofolate</name>
        <dbReference type="ChEBI" id="CHEBI:57457"/>
    </ligand>
</feature>
<dbReference type="PANTHER" id="PTHR42714">
    <property type="entry name" value="TRNA MODIFICATION GTPASE GTPBP3"/>
    <property type="match status" value="1"/>
</dbReference>
<comment type="function">
    <text evidence="6">Exhibits a very high intrinsic GTPase hydrolysis rate. Involved in the addition of a carboxymethylaminomethyl (cmnm) group at the wobble position (U34) of certain tRNAs, forming tRNA-cmnm(5)s(2)U34.</text>
</comment>
<dbReference type="EC" id="3.6.-.-" evidence="6"/>
<sequence>MPESDTIAAVATPPGRGGIGVVRLSGPAVPAIAWEWLGRCPSPRRAQLADFRDAQSGLIDSGLVLYFPAPASFTGEHVLELQAHGGPAVMESLLARALELGARVANPGEFSQRAFLNGKLDLAQAEAVADLIAAGSRQAAAAAARSLAGAFSRRVAALAEGVMRLRVHVEAAIDFPDDDVDFLADQRIADDLAGRIDELARLRIETGRGAALQEGLRIAILGAPNVGKSSLLNALAGRDSAIVTDVPGTTRDVLRETLHIDGLALHLADTAGLRETDDAVEAEGVRRARREAEQADCLLLVTDDRDGESPRLPPGLDGLASPRLHLRNKCDLSGRAAGPLPDGSLRLSAVRGEGIDALLERLRAQAGLGAGEPEFLARRRHLAALDRAARALAEGRTHLQDHAAGELLAEELRAAQQALGTITGEVSSEDLLGEIFSRFCIGK</sequence>
<accession>A0ABU3BD08</accession>
<proteinExistence type="inferred from homology"/>
<dbReference type="PANTHER" id="PTHR42714:SF2">
    <property type="entry name" value="TRNA MODIFICATION GTPASE GTPBP3, MITOCHONDRIAL"/>
    <property type="match status" value="1"/>
</dbReference>
<feature type="binding site" evidence="6">
    <location>
        <position position="23"/>
    </location>
    <ligand>
        <name>(6S)-5-formyl-5,6,7,8-tetrahydrofolate</name>
        <dbReference type="ChEBI" id="CHEBI:57457"/>
    </ligand>
</feature>
<feature type="binding site" evidence="6">
    <location>
        <position position="225"/>
    </location>
    <ligand>
        <name>K(+)</name>
        <dbReference type="ChEBI" id="CHEBI:29103"/>
    </ligand>
</feature>
<feature type="domain" description="TrmE-type G" evidence="8">
    <location>
        <begin position="215"/>
        <end position="367"/>
    </location>
</feature>
<dbReference type="Pfam" id="PF12631">
    <property type="entry name" value="MnmE_helical"/>
    <property type="match status" value="1"/>
</dbReference>
<feature type="binding site" evidence="6">
    <location>
        <position position="119"/>
    </location>
    <ligand>
        <name>(6S)-5-formyl-5,6,7,8-tetrahydrofolate</name>
        <dbReference type="ChEBI" id="CHEBI:57457"/>
    </ligand>
</feature>
<dbReference type="Gene3D" id="3.40.50.300">
    <property type="entry name" value="P-loop containing nucleotide triphosphate hydrolases"/>
    <property type="match status" value="1"/>
</dbReference>
<dbReference type="Gene3D" id="3.30.1360.120">
    <property type="entry name" value="Probable tRNA modification gtpase trme, domain 1"/>
    <property type="match status" value="1"/>
</dbReference>
<comment type="subcellular location">
    <subcellularLocation>
        <location evidence="6">Cytoplasm</location>
    </subcellularLocation>
</comment>
<dbReference type="Gene3D" id="1.20.120.430">
    <property type="entry name" value="tRNA modification GTPase MnmE domain 2"/>
    <property type="match status" value="1"/>
</dbReference>
<evidence type="ECO:0000259" key="8">
    <source>
        <dbReference type="PROSITE" id="PS51709"/>
    </source>
</evidence>
<dbReference type="NCBIfam" id="NF003661">
    <property type="entry name" value="PRK05291.1-3"/>
    <property type="match status" value="1"/>
</dbReference>
<feature type="binding site" evidence="6">
    <location>
        <position position="246"/>
    </location>
    <ligand>
        <name>K(+)</name>
        <dbReference type="ChEBI" id="CHEBI:29103"/>
    </ligand>
</feature>
<keyword evidence="6 9" id="KW-0378">Hydrolase</keyword>
<feature type="binding site" evidence="6">
    <location>
        <position position="80"/>
    </location>
    <ligand>
        <name>(6S)-5-formyl-5,6,7,8-tetrahydrofolate</name>
        <dbReference type="ChEBI" id="CHEBI:57457"/>
    </ligand>
</feature>
<comment type="similarity">
    <text evidence="1 6 7">Belongs to the TRAFAC class TrmE-Era-EngA-EngB-Septin-like GTPase superfamily. TrmE GTPase family.</text>
</comment>
<keyword evidence="5 6" id="KW-0342">GTP-binding</keyword>
<comment type="subunit">
    <text evidence="6">Homodimer. Heterotetramer of two MnmE and two MnmG subunits.</text>
</comment>
<dbReference type="CDD" id="cd14858">
    <property type="entry name" value="TrmE_N"/>
    <property type="match status" value="1"/>
</dbReference>
<dbReference type="InterPro" id="IPR031168">
    <property type="entry name" value="G_TrmE"/>
</dbReference>
<dbReference type="SUPFAM" id="SSF116878">
    <property type="entry name" value="TrmE connector domain"/>
    <property type="match status" value="1"/>
</dbReference>
<dbReference type="GO" id="GO:0016787">
    <property type="term" value="F:hydrolase activity"/>
    <property type="evidence" value="ECO:0007669"/>
    <property type="project" value="UniProtKB-KW"/>
</dbReference>
<feature type="binding site" evidence="6">
    <location>
        <position position="229"/>
    </location>
    <ligand>
        <name>Mg(2+)</name>
        <dbReference type="ChEBI" id="CHEBI:18420"/>
    </ligand>
</feature>
<keyword evidence="6" id="KW-0460">Magnesium</keyword>
<dbReference type="CDD" id="cd04164">
    <property type="entry name" value="trmE"/>
    <property type="match status" value="1"/>
</dbReference>
<feature type="binding site" evidence="6">
    <location>
        <begin position="269"/>
        <end position="272"/>
    </location>
    <ligand>
        <name>GTP</name>
        <dbReference type="ChEBI" id="CHEBI:37565"/>
    </ligand>
</feature>
<dbReference type="HAMAP" id="MF_00379">
    <property type="entry name" value="GTPase_MnmE"/>
    <property type="match status" value="1"/>
</dbReference>
<dbReference type="InterPro" id="IPR018948">
    <property type="entry name" value="GTP-bd_TrmE_N"/>
</dbReference>
<comment type="caution">
    <text evidence="9">The sequence shown here is derived from an EMBL/GenBank/DDBJ whole genome shotgun (WGS) entry which is preliminary data.</text>
</comment>
<dbReference type="NCBIfam" id="TIGR00450">
    <property type="entry name" value="mnmE_trmE_thdF"/>
    <property type="match status" value="1"/>
</dbReference>
<keyword evidence="2 6" id="KW-0819">tRNA processing</keyword>
<dbReference type="InterPro" id="IPR025867">
    <property type="entry name" value="MnmE_helical"/>
</dbReference>
<dbReference type="InterPro" id="IPR027417">
    <property type="entry name" value="P-loop_NTPase"/>
</dbReference>
<dbReference type="InterPro" id="IPR005225">
    <property type="entry name" value="Small_GTP-bd"/>
</dbReference>
<comment type="cofactor">
    <cofactor evidence="6">
        <name>K(+)</name>
        <dbReference type="ChEBI" id="CHEBI:29103"/>
    </cofactor>
    <text evidence="6">Binds 1 potassium ion per subunit.</text>
</comment>
<evidence type="ECO:0000256" key="4">
    <source>
        <dbReference type="ARBA" id="ARBA00022958"/>
    </source>
</evidence>
<evidence type="ECO:0000313" key="10">
    <source>
        <dbReference type="Proteomes" id="UP001259982"/>
    </source>
</evidence>
<evidence type="ECO:0000256" key="1">
    <source>
        <dbReference type="ARBA" id="ARBA00011043"/>
    </source>
</evidence>
<dbReference type="Pfam" id="PF10396">
    <property type="entry name" value="TrmE_N"/>
    <property type="match status" value="1"/>
</dbReference>
<comment type="caution">
    <text evidence="6">Lacks conserved residue(s) required for the propagation of feature annotation.</text>
</comment>
<name>A0ABU3BD08_9GAMM</name>
<dbReference type="InterPro" id="IPR006073">
    <property type="entry name" value="GTP-bd"/>
</dbReference>
<dbReference type="PROSITE" id="PS51709">
    <property type="entry name" value="G_TRME"/>
    <property type="match status" value="1"/>
</dbReference>
<gene>
    <name evidence="6 9" type="primary">mnmE</name>
    <name evidence="6" type="synonym">trmE</name>
    <name evidence="9" type="ORF">RM531_10335</name>
</gene>
<organism evidence="9 10">
    <name type="scientific">Spectribacter acetivorans</name>
    <dbReference type="NCBI Taxonomy" id="3075603"/>
    <lineage>
        <taxon>Bacteria</taxon>
        <taxon>Pseudomonadati</taxon>
        <taxon>Pseudomonadota</taxon>
        <taxon>Gammaproteobacteria</taxon>
        <taxon>Salinisphaerales</taxon>
        <taxon>Salinisphaeraceae</taxon>
        <taxon>Spectribacter</taxon>
    </lineage>
</organism>
<evidence type="ECO:0000256" key="3">
    <source>
        <dbReference type="ARBA" id="ARBA00022741"/>
    </source>
</evidence>
<evidence type="ECO:0000256" key="2">
    <source>
        <dbReference type="ARBA" id="ARBA00022694"/>
    </source>
</evidence>
<dbReference type="Proteomes" id="UP001259982">
    <property type="component" value="Unassembled WGS sequence"/>
</dbReference>
<dbReference type="InterPro" id="IPR027266">
    <property type="entry name" value="TrmE/GcvT-like"/>
</dbReference>
<feature type="binding site" evidence="6">
    <location>
        <position position="250"/>
    </location>
    <ligand>
        <name>Mg(2+)</name>
        <dbReference type="ChEBI" id="CHEBI:18420"/>
    </ligand>
</feature>
<keyword evidence="6" id="KW-0963">Cytoplasm</keyword>
<keyword evidence="4 6" id="KW-0630">Potassium</keyword>
<keyword evidence="6" id="KW-0479">Metal-binding</keyword>
<dbReference type="Pfam" id="PF01926">
    <property type="entry name" value="MMR_HSR1"/>
    <property type="match status" value="1"/>
</dbReference>
<dbReference type="InterPro" id="IPR004520">
    <property type="entry name" value="GTPase_MnmE"/>
</dbReference>
<dbReference type="EMBL" id="JAVRHY010000008">
    <property type="protein sequence ID" value="MDT0618871.1"/>
    <property type="molecule type" value="Genomic_DNA"/>
</dbReference>
<evidence type="ECO:0000256" key="6">
    <source>
        <dbReference type="HAMAP-Rule" id="MF_00379"/>
    </source>
</evidence>
<dbReference type="NCBIfam" id="TIGR00231">
    <property type="entry name" value="small_GTP"/>
    <property type="match status" value="1"/>
</dbReference>
<evidence type="ECO:0000313" key="9">
    <source>
        <dbReference type="EMBL" id="MDT0618871.1"/>
    </source>
</evidence>
<feature type="binding site" evidence="6">
    <location>
        <begin position="225"/>
        <end position="230"/>
    </location>
    <ligand>
        <name>GTP</name>
        <dbReference type="ChEBI" id="CHEBI:37565"/>
    </ligand>
</feature>
<feature type="binding site" evidence="6">
    <location>
        <begin position="244"/>
        <end position="250"/>
    </location>
    <ligand>
        <name>GTP</name>
        <dbReference type="ChEBI" id="CHEBI:37565"/>
    </ligand>
</feature>
<keyword evidence="3 6" id="KW-0547">Nucleotide-binding</keyword>
<feature type="binding site" evidence="6">
    <location>
        <position position="244"/>
    </location>
    <ligand>
        <name>K(+)</name>
        <dbReference type="ChEBI" id="CHEBI:29103"/>
    </ligand>
</feature>
<dbReference type="InterPro" id="IPR027368">
    <property type="entry name" value="MnmE_dom2"/>
</dbReference>
<dbReference type="SUPFAM" id="SSF52540">
    <property type="entry name" value="P-loop containing nucleoside triphosphate hydrolases"/>
    <property type="match status" value="1"/>
</dbReference>
<reference evidence="9 10" key="1">
    <citation type="submission" date="2023-09" db="EMBL/GenBank/DDBJ databases">
        <authorList>
            <person name="Rey-Velasco X."/>
        </authorList>
    </citation>
    <scope>NUCLEOTIDE SEQUENCE [LARGE SCALE GENOMIC DNA]</scope>
    <source>
        <strain evidence="9 10">P385</strain>
    </source>
</reference>
<keyword evidence="10" id="KW-1185">Reference proteome</keyword>
<feature type="binding site" evidence="6">
    <location>
        <position position="249"/>
    </location>
    <ligand>
        <name>K(+)</name>
        <dbReference type="ChEBI" id="CHEBI:29103"/>
    </ligand>
</feature>
<protein>
    <recommendedName>
        <fullName evidence="6">tRNA modification GTPase MnmE</fullName>
        <ecNumber evidence="6">3.6.-.-</ecNumber>
    </recommendedName>
</protein>
<evidence type="ECO:0000256" key="5">
    <source>
        <dbReference type="ARBA" id="ARBA00023134"/>
    </source>
</evidence>
<evidence type="ECO:0000256" key="7">
    <source>
        <dbReference type="RuleBase" id="RU003313"/>
    </source>
</evidence>